<dbReference type="PANTHER" id="PTHR30055">
    <property type="entry name" value="HTH-TYPE TRANSCRIPTIONAL REGULATOR RUTR"/>
    <property type="match status" value="1"/>
</dbReference>
<organism evidence="7 8">
    <name type="scientific">Chloracidobacterium validum</name>
    <dbReference type="NCBI Taxonomy" id="2821543"/>
    <lineage>
        <taxon>Bacteria</taxon>
        <taxon>Pseudomonadati</taxon>
        <taxon>Acidobacteriota</taxon>
        <taxon>Terriglobia</taxon>
        <taxon>Terriglobales</taxon>
        <taxon>Acidobacteriaceae</taxon>
        <taxon>Chloracidobacterium</taxon>
    </lineage>
</organism>
<dbReference type="Gene3D" id="1.10.10.60">
    <property type="entry name" value="Homeodomain-like"/>
    <property type="match status" value="1"/>
</dbReference>
<dbReference type="InterPro" id="IPR050109">
    <property type="entry name" value="HTH-type_TetR-like_transc_reg"/>
</dbReference>
<evidence type="ECO:0000259" key="6">
    <source>
        <dbReference type="PROSITE" id="PS50977"/>
    </source>
</evidence>
<dbReference type="InterPro" id="IPR013570">
    <property type="entry name" value="Tscrpt_reg_YsiA_C"/>
</dbReference>
<dbReference type="SUPFAM" id="SSF46689">
    <property type="entry name" value="Homeodomain-like"/>
    <property type="match status" value="1"/>
</dbReference>
<feature type="region of interest" description="Disordered" evidence="5">
    <location>
        <begin position="1"/>
        <end position="24"/>
    </location>
</feature>
<keyword evidence="1" id="KW-0805">Transcription regulation</keyword>
<keyword evidence="8" id="KW-1185">Reference proteome</keyword>
<dbReference type="InterPro" id="IPR036271">
    <property type="entry name" value="Tet_transcr_reg_TetR-rel_C_sf"/>
</dbReference>
<accession>A0ABX8BCX9</accession>
<dbReference type="InterPro" id="IPR001647">
    <property type="entry name" value="HTH_TetR"/>
</dbReference>
<sequence length="223" mass="24792">MARLAATTRTADKLPTSTSKGENGKHDTILRAAIKVFARNGYFNSKVSDVAREAGVADGTVYLYFKNKDDLLFSIITEMLDSFIAHVRAAIAPLTSPLAQLREIARLHLEMLGRDRDLAVVFEVEIRHSTKFMEEFSTKKLSEYLDLIQQVIEDGQRVGEFRAEINARIATKVFFGALDEMATNWILSRRGKPLAGAVEPVLDLLLHGLAPQARHSAPQLNEA</sequence>
<keyword evidence="2 4" id="KW-0238">DNA-binding</keyword>
<protein>
    <submittedName>
        <fullName evidence="7">TetR/AcrR family transcriptional regulator</fullName>
    </submittedName>
</protein>
<feature type="domain" description="HTH tetR-type" evidence="6">
    <location>
        <begin position="23"/>
        <end position="83"/>
    </location>
</feature>
<keyword evidence="3" id="KW-0804">Transcription</keyword>
<evidence type="ECO:0000313" key="8">
    <source>
        <dbReference type="Proteomes" id="UP000676506"/>
    </source>
</evidence>
<gene>
    <name evidence="7" type="ORF">J8C06_03460</name>
</gene>
<name>A0ABX8BCX9_9BACT</name>
<dbReference type="RefSeq" id="WP_211429399.1">
    <property type="nucleotide sequence ID" value="NZ_CP072648.1"/>
</dbReference>
<feature type="DNA-binding region" description="H-T-H motif" evidence="4">
    <location>
        <begin position="46"/>
        <end position="65"/>
    </location>
</feature>
<evidence type="ECO:0000313" key="7">
    <source>
        <dbReference type="EMBL" id="QUW03509.1"/>
    </source>
</evidence>
<dbReference type="PRINTS" id="PR00455">
    <property type="entry name" value="HTHTETR"/>
</dbReference>
<evidence type="ECO:0000256" key="5">
    <source>
        <dbReference type="SAM" id="MobiDB-lite"/>
    </source>
</evidence>
<evidence type="ECO:0000256" key="4">
    <source>
        <dbReference type="PROSITE-ProRule" id="PRU00335"/>
    </source>
</evidence>
<evidence type="ECO:0000256" key="2">
    <source>
        <dbReference type="ARBA" id="ARBA00023125"/>
    </source>
</evidence>
<dbReference type="InterPro" id="IPR009057">
    <property type="entry name" value="Homeodomain-like_sf"/>
</dbReference>
<reference evidence="7 8" key="1">
    <citation type="submission" date="2021-03" db="EMBL/GenBank/DDBJ databases">
        <title>Genomic and phenotypic characterization of Chloracidobacterium isolates provides evidence for multiple species.</title>
        <authorList>
            <person name="Saini M.K."/>
            <person name="Costas A.M.G."/>
            <person name="Tank M."/>
            <person name="Bryant D.A."/>
        </authorList>
    </citation>
    <scope>NUCLEOTIDE SEQUENCE [LARGE SCALE GENOMIC DNA]</scope>
    <source>
        <strain evidence="7 8">BV2-C</strain>
    </source>
</reference>
<dbReference type="Pfam" id="PF00440">
    <property type="entry name" value="TetR_N"/>
    <property type="match status" value="1"/>
</dbReference>
<dbReference type="Proteomes" id="UP000676506">
    <property type="component" value="Chromosome 1"/>
</dbReference>
<dbReference type="PANTHER" id="PTHR30055:SF234">
    <property type="entry name" value="HTH-TYPE TRANSCRIPTIONAL REGULATOR BETI"/>
    <property type="match status" value="1"/>
</dbReference>
<evidence type="ECO:0000256" key="3">
    <source>
        <dbReference type="ARBA" id="ARBA00023163"/>
    </source>
</evidence>
<dbReference type="Pfam" id="PF08359">
    <property type="entry name" value="TetR_C_4"/>
    <property type="match status" value="1"/>
</dbReference>
<proteinExistence type="predicted"/>
<dbReference type="SUPFAM" id="SSF48498">
    <property type="entry name" value="Tetracyclin repressor-like, C-terminal domain"/>
    <property type="match status" value="1"/>
</dbReference>
<evidence type="ECO:0000256" key="1">
    <source>
        <dbReference type="ARBA" id="ARBA00023015"/>
    </source>
</evidence>
<dbReference type="PROSITE" id="PS50977">
    <property type="entry name" value="HTH_TETR_2"/>
    <property type="match status" value="1"/>
</dbReference>
<dbReference type="Gene3D" id="1.10.357.10">
    <property type="entry name" value="Tetracycline Repressor, domain 2"/>
    <property type="match status" value="1"/>
</dbReference>
<dbReference type="EMBL" id="CP072648">
    <property type="protein sequence ID" value="QUW03509.1"/>
    <property type="molecule type" value="Genomic_DNA"/>
</dbReference>